<name>A0ABY8QWG6_9MICO</name>
<feature type="transmembrane region" description="Helical" evidence="2">
    <location>
        <begin position="5"/>
        <end position="23"/>
    </location>
</feature>
<evidence type="ECO:0000313" key="5">
    <source>
        <dbReference type="Proteomes" id="UP001209083"/>
    </source>
</evidence>
<feature type="domain" description="DUF58" evidence="3">
    <location>
        <begin position="201"/>
        <end position="270"/>
    </location>
</feature>
<dbReference type="RefSeq" id="WP_349640118.1">
    <property type="nucleotide sequence ID" value="NZ_CP090958.1"/>
</dbReference>
<dbReference type="Pfam" id="PF01882">
    <property type="entry name" value="DUF58"/>
    <property type="match status" value="1"/>
</dbReference>
<keyword evidence="2" id="KW-1133">Transmembrane helix</keyword>
<reference evidence="4 5" key="1">
    <citation type="submission" date="2023-05" db="EMBL/GenBank/DDBJ databases">
        <title>Lithophilousrod everest ZFBP1038 complete genpme.</title>
        <authorList>
            <person name="Tian M."/>
        </authorList>
    </citation>
    <scope>NUCLEOTIDE SEQUENCE [LARGE SCALE GENOMIC DNA]</scope>
    <source>
        <strain evidence="4 5">ZFBP1038</strain>
    </source>
</reference>
<keyword evidence="2" id="KW-0812">Transmembrane</keyword>
<keyword evidence="2" id="KW-0472">Membrane</keyword>
<protein>
    <submittedName>
        <fullName evidence="4">DUF58 domain-containing protein</fullName>
    </submittedName>
</protein>
<evidence type="ECO:0000259" key="3">
    <source>
        <dbReference type="Pfam" id="PF01882"/>
    </source>
</evidence>
<feature type="region of interest" description="Disordered" evidence="1">
    <location>
        <begin position="177"/>
        <end position="200"/>
    </location>
</feature>
<dbReference type="InterPro" id="IPR002881">
    <property type="entry name" value="DUF58"/>
</dbReference>
<dbReference type="EMBL" id="CP090958">
    <property type="protein sequence ID" value="WGW13302.1"/>
    <property type="molecule type" value="Genomic_DNA"/>
</dbReference>
<evidence type="ECO:0000256" key="2">
    <source>
        <dbReference type="SAM" id="Phobius"/>
    </source>
</evidence>
<keyword evidence="5" id="KW-1185">Reference proteome</keyword>
<accession>A0ABY8QWG6</accession>
<feature type="compositionally biased region" description="Polar residues" evidence="1">
    <location>
        <begin position="190"/>
        <end position="200"/>
    </location>
</feature>
<proteinExistence type="predicted"/>
<sequence>MRLTLSGWVFLGVGIALLVAAYLTNFAGLRAIGILTLALPASSLLVLNWRRNLPLAHLIVQPLEALPGAPVSVGQLARIVVALRNPDLRPASGARLTLQMSPSLGPAVMATSSVLGPGEAQDLEHTIRPTTRGQFELGPLTAEMYGPFSLCRRRLTLISSYPVLVGPRLHRLSDAGALSSRRNAEEQHRMQQGNGTHDFTSRSYQVGDDLRHVHWPSTARHGELMVRQEANADIRRITVFLDSAVSSYQHADDFEWMVSAASSATTHFAQGGYEVELHTQDGHAGTFGGGGDPTHSIAAAHRTFAGIELTDRAYVTSTATPLRHEQLGSAVRLAFLGSDGAEQQAITHGLSARSTADSLELAFVAGPANEEATSGFTLQPVISSDRVDQAWISLLERLDQ</sequence>
<dbReference type="PANTHER" id="PTHR34351">
    <property type="entry name" value="SLR1927 PROTEIN-RELATED"/>
    <property type="match status" value="1"/>
</dbReference>
<organism evidence="4 5">
    <name type="scientific">Saxibacter everestensis</name>
    <dbReference type="NCBI Taxonomy" id="2909229"/>
    <lineage>
        <taxon>Bacteria</taxon>
        <taxon>Bacillati</taxon>
        <taxon>Actinomycetota</taxon>
        <taxon>Actinomycetes</taxon>
        <taxon>Micrococcales</taxon>
        <taxon>Brevibacteriaceae</taxon>
        <taxon>Saxibacter</taxon>
    </lineage>
</organism>
<gene>
    <name evidence="4" type="ORF">LWF01_05910</name>
</gene>
<evidence type="ECO:0000313" key="4">
    <source>
        <dbReference type="EMBL" id="WGW13302.1"/>
    </source>
</evidence>
<dbReference type="Proteomes" id="UP001209083">
    <property type="component" value="Chromosome"/>
</dbReference>
<dbReference type="PANTHER" id="PTHR34351:SF1">
    <property type="entry name" value="SLR1927 PROTEIN"/>
    <property type="match status" value="1"/>
</dbReference>
<evidence type="ECO:0000256" key="1">
    <source>
        <dbReference type="SAM" id="MobiDB-lite"/>
    </source>
</evidence>